<dbReference type="PANTHER" id="PTHR42915">
    <property type="entry name" value="HYPOTHETICAL 460 KDA PROTEIN IN FEUA-SIGW INTERGENIC REGION [PRECURSOR]"/>
    <property type="match status" value="1"/>
</dbReference>
<evidence type="ECO:0000259" key="2">
    <source>
        <dbReference type="Pfam" id="PF20732"/>
    </source>
</evidence>
<dbReference type="Pfam" id="PF20732">
    <property type="entry name" value="NamZ_C"/>
    <property type="match status" value="1"/>
</dbReference>
<feature type="domain" description="Peptidoglycan beta-N-acetylmuramidase NamZ N-terminal" evidence="1">
    <location>
        <begin position="62"/>
        <end position="254"/>
    </location>
</feature>
<reference evidence="3 4" key="1">
    <citation type="journal article" date="2019" name="Nat. Microbiol.">
        <title>Mediterranean grassland soil C-N compound turnover is dependent on rainfall and depth, and is mediated by genomically divergent microorganisms.</title>
        <authorList>
            <person name="Diamond S."/>
            <person name="Andeer P.F."/>
            <person name="Li Z."/>
            <person name="Crits-Christoph A."/>
            <person name="Burstein D."/>
            <person name="Anantharaman K."/>
            <person name="Lane K.R."/>
            <person name="Thomas B.C."/>
            <person name="Pan C."/>
            <person name="Northen T.R."/>
            <person name="Banfield J.F."/>
        </authorList>
    </citation>
    <scope>NUCLEOTIDE SEQUENCE [LARGE SCALE GENOMIC DNA]</scope>
    <source>
        <strain evidence="3">NP_2</strain>
    </source>
</reference>
<dbReference type="Gene3D" id="3.40.50.12170">
    <property type="entry name" value="Uncharacterised protein PF07075, DUF1343"/>
    <property type="match status" value="1"/>
</dbReference>
<accession>A0A537LIF6</accession>
<name>A0A537LIF6_9BACT</name>
<dbReference type="GO" id="GO:0033922">
    <property type="term" value="F:peptidoglycan beta-N-acetylmuramidase activity"/>
    <property type="evidence" value="ECO:0007669"/>
    <property type="project" value="InterPro"/>
</dbReference>
<dbReference type="EMBL" id="VBAJ01000176">
    <property type="protein sequence ID" value="TMJ07467.1"/>
    <property type="molecule type" value="Genomic_DNA"/>
</dbReference>
<dbReference type="Pfam" id="PF07075">
    <property type="entry name" value="NamZ_N"/>
    <property type="match status" value="1"/>
</dbReference>
<dbReference type="InterPro" id="IPR008302">
    <property type="entry name" value="NamZ"/>
</dbReference>
<evidence type="ECO:0000313" key="3">
    <source>
        <dbReference type="EMBL" id="TMJ07467.1"/>
    </source>
</evidence>
<dbReference type="Proteomes" id="UP000318661">
    <property type="component" value="Unassembled WGS sequence"/>
</dbReference>
<organism evidence="3 4">
    <name type="scientific">Candidatus Segetimicrobium genomatis</name>
    <dbReference type="NCBI Taxonomy" id="2569760"/>
    <lineage>
        <taxon>Bacteria</taxon>
        <taxon>Bacillati</taxon>
        <taxon>Candidatus Sysuimicrobiota</taxon>
        <taxon>Candidatus Sysuimicrobiia</taxon>
        <taxon>Candidatus Sysuimicrobiales</taxon>
        <taxon>Candidatus Segetimicrobiaceae</taxon>
        <taxon>Candidatus Segetimicrobium</taxon>
    </lineage>
</organism>
<protein>
    <submittedName>
        <fullName evidence="3">DUF1343 domain-containing protein</fullName>
    </submittedName>
</protein>
<dbReference type="Gene3D" id="3.90.1150.140">
    <property type="match status" value="1"/>
</dbReference>
<evidence type="ECO:0000313" key="4">
    <source>
        <dbReference type="Proteomes" id="UP000318661"/>
    </source>
</evidence>
<sequence>MTSTVMARAEHAMMVRMRSFAPFVATLLVCLIFVPALAQSPEVFPGVDGVELAIDSLTGRRIGVVTHQAAVSRDGRLTMLVLTSLPDVQLSALFAPEHGLGDDAPVAPPAGTPVYSLFGRVTQPTQQMLSRVDVLVIDLQDVGVRPFTYATTMALTMEAARSAGKPVIVLDRPNPMGGLLVDGPVLEPQFRSFIGMYPIPYVHGMTIGELAQLYNKAFGIGADLRVVPMRGWSRRMHWADTGLPWVNPSPGLLTQDSPYYYATTGAIDGTNLWNGVSTDARFQVIVARWIDGARLAERLNRYKLPGVIFSPTVVPLPFSKQVWSGVQLHVMDPAQYKPMTTTVYVLVEIHKMYGNRLVFRRPRRGLALFDRVWGTRQVRLGIMRGDDAATIVARWQPGLQEFLALRQGYLLYPDTPLSDTPAWTKAPDMPGRPQIKLQE</sequence>
<dbReference type="PIRSF" id="PIRSF016719">
    <property type="entry name" value="UCP016719"/>
    <property type="match status" value="1"/>
</dbReference>
<dbReference type="AlphaFoldDB" id="A0A537LIF6"/>
<gene>
    <name evidence="3" type="ORF">E6G99_06625</name>
</gene>
<dbReference type="PANTHER" id="PTHR42915:SF1">
    <property type="entry name" value="PEPTIDOGLYCAN BETA-N-ACETYLMURAMIDASE NAMZ"/>
    <property type="match status" value="1"/>
</dbReference>
<evidence type="ECO:0000259" key="1">
    <source>
        <dbReference type="Pfam" id="PF07075"/>
    </source>
</evidence>
<dbReference type="InterPro" id="IPR048503">
    <property type="entry name" value="NamZ_C"/>
</dbReference>
<comment type="caution">
    <text evidence="3">The sequence shown here is derived from an EMBL/GenBank/DDBJ whole genome shotgun (WGS) entry which is preliminary data.</text>
</comment>
<proteinExistence type="predicted"/>
<feature type="domain" description="Peptidoglycan beta-N-acetylmuramidase NamZ C-terminal" evidence="2">
    <location>
        <begin position="260"/>
        <end position="412"/>
    </location>
</feature>
<dbReference type="InterPro" id="IPR048502">
    <property type="entry name" value="NamZ_N"/>
</dbReference>